<proteinExistence type="predicted"/>
<evidence type="ECO:0000256" key="2">
    <source>
        <dbReference type="ARBA" id="ARBA00022448"/>
    </source>
</evidence>
<dbReference type="CDD" id="cd17319">
    <property type="entry name" value="MFS_ExuT_GudP_like"/>
    <property type="match status" value="1"/>
</dbReference>
<dbReference type="InterPro" id="IPR020846">
    <property type="entry name" value="MFS_dom"/>
</dbReference>
<evidence type="ECO:0000256" key="5">
    <source>
        <dbReference type="ARBA" id="ARBA00023136"/>
    </source>
</evidence>
<feature type="transmembrane region" description="Helical" evidence="6">
    <location>
        <begin position="135"/>
        <end position="154"/>
    </location>
</feature>
<dbReference type="PIRSF" id="PIRSF002808">
    <property type="entry name" value="Hexose_phosphate_transp"/>
    <property type="match status" value="1"/>
</dbReference>
<dbReference type="PANTHER" id="PTHR43791">
    <property type="entry name" value="PERMEASE-RELATED"/>
    <property type="match status" value="1"/>
</dbReference>
<evidence type="ECO:0000256" key="1">
    <source>
        <dbReference type="ARBA" id="ARBA00004651"/>
    </source>
</evidence>
<accession>E0I8L9</accession>
<dbReference type="EMBL" id="AEDD01000004">
    <property type="protein sequence ID" value="EFM11524.1"/>
    <property type="molecule type" value="Genomic_DNA"/>
</dbReference>
<evidence type="ECO:0000256" key="6">
    <source>
        <dbReference type="SAM" id="Phobius"/>
    </source>
</evidence>
<dbReference type="GO" id="GO:0005886">
    <property type="term" value="C:plasma membrane"/>
    <property type="evidence" value="ECO:0007669"/>
    <property type="project" value="UniProtKB-SubCell"/>
</dbReference>
<feature type="transmembrane region" description="Helical" evidence="6">
    <location>
        <begin position="381"/>
        <end position="401"/>
    </location>
</feature>
<gene>
    <name evidence="8" type="ORF">PaecuDRAFT_1972</name>
</gene>
<evidence type="ECO:0000313" key="8">
    <source>
        <dbReference type="EMBL" id="EFM11524.1"/>
    </source>
</evidence>
<feature type="transmembrane region" description="Helical" evidence="6">
    <location>
        <begin position="316"/>
        <end position="337"/>
    </location>
</feature>
<evidence type="ECO:0000256" key="3">
    <source>
        <dbReference type="ARBA" id="ARBA00022692"/>
    </source>
</evidence>
<feature type="transmembrane region" description="Helical" evidence="6">
    <location>
        <begin position="160"/>
        <end position="182"/>
    </location>
</feature>
<feature type="transmembrane region" description="Helical" evidence="6">
    <location>
        <begin position="12"/>
        <end position="33"/>
    </location>
</feature>
<comment type="subcellular location">
    <subcellularLocation>
        <location evidence="1">Cell membrane</location>
        <topology evidence="1">Multi-pass membrane protein</topology>
    </subcellularLocation>
</comment>
<evidence type="ECO:0000313" key="9">
    <source>
        <dbReference type="Proteomes" id="UP000005387"/>
    </source>
</evidence>
<reference evidence="8 9" key="1">
    <citation type="submission" date="2010-07" db="EMBL/GenBank/DDBJ databases">
        <title>The draft genome of Paenibacillus curdlanolyticus YK9.</title>
        <authorList>
            <consortium name="US DOE Joint Genome Institute (JGI-PGF)"/>
            <person name="Lucas S."/>
            <person name="Copeland A."/>
            <person name="Lapidus A."/>
            <person name="Cheng J.-F."/>
            <person name="Bruce D."/>
            <person name="Goodwin L."/>
            <person name="Pitluck S."/>
            <person name="Land M.L."/>
            <person name="Hauser L."/>
            <person name="Chang Y.-J."/>
            <person name="Jeffries C."/>
            <person name="Anderson I.J."/>
            <person name="Johnson E."/>
            <person name="Loganathan U."/>
            <person name="Mulhopadhyay B."/>
            <person name="Kyrpides N."/>
            <person name="Woyke T.J."/>
        </authorList>
    </citation>
    <scope>NUCLEOTIDE SEQUENCE [LARGE SCALE GENOMIC DNA]</scope>
    <source>
        <strain evidence="8 9">YK9</strain>
    </source>
</reference>
<keyword evidence="3 6" id="KW-0812">Transmembrane</keyword>
<feature type="transmembrane region" description="Helical" evidence="6">
    <location>
        <begin position="293"/>
        <end position="310"/>
    </location>
</feature>
<name>E0I8L9_9BACL</name>
<keyword evidence="4 6" id="KW-1133">Transmembrane helix</keyword>
<feature type="transmembrane region" description="Helical" evidence="6">
    <location>
        <begin position="45"/>
        <end position="67"/>
    </location>
</feature>
<evidence type="ECO:0000259" key="7">
    <source>
        <dbReference type="PROSITE" id="PS50850"/>
    </source>
</evidence>
<feature type="domain" description="Major facilitator superfamily (MFS) profile" evidence="7">
    <location>
        <begin position="8"/>
        <end position="405"/>
    </location>
</feature>
<sequence>MSQRWLRIIPVAFVMYLLAYMDRINVSVVLPYMKEDLNLTSAQAANLSGVFFFGYVIMQIPGGILATKWSARKFIFIMMIVWGIFATLSGFAQTSQQFMVARFLLGVAEGGVMPSMIILLSSWFTTRERARANAFWLMCLPVSAVIMGPLSGVLLHYYDWHAVLIIEGLFPVAWAFVWLTVIRDRPSKAAWMNEADRALLSTQLEREQVVEHKYTGGAAALKNPTAWAMVGMYFFFITGFYGYTMWVPSVIKQFANDSVTMGWLTAIPFACALVGMAVNAYWSDKRMKRVPHVVIPFLIAAAAMLAGQWVHSPVGLMILLCITAIGVYSPYGALWAIPTTVLPAAIVGVAVGLQNALGSLGGYLGPLVVGKVKDATGSYQLGFIILSGSLICAAIMMLVVVRTSRRANERRAMEQSKAVVSSVPKVISN</sequence>
<keyword evidence="5 6" id="KW-0472">Membrane</keyword>
<dbReference type="InterPro" id="IPR000849">
    <property type="entry name" value="Sugar_P_transporter"/>
</dbReference>
<protein>
    <submittedName>
        <fullName evidence="8">Major facilitator superfamily MFS_1</fullName>
    </submittedName>
</protein>
<dbReference type="InterPro" id="IPR036259">
    <property type="entry name" value="MFS_trans_sf"/>
</dbReference>
<dbReference type="eggNOG" id="COG2271">
    <property type="taxonomic scope" value="Bacteria"/>
</dbReference>
<feature type="transmembrane region" description="Helical" evidence="6">
    <location>
        <begin position="74"/>
        <end position="93"/>
    </location>
</feature>
<dbReference type="SUPFAM" id="SSF103473">
    <property type="entry name" value="MFS general substrate transporter"/>
    <property type="match status" value="1"/>
</dbReference>
<keyword evidence="2" id="KW-0813">Transport</keyword>
<dbReference type="Pfam" id="PF07690">
    <property type="entry name" value="MFS_1"/>
    <property type="match status" value="1"/>
</dbReference>
<feature type="transmembrane region" description="Helical" evidence="6">
    <location>
        <begin position="226"/>
        <end position="243"/>
    </location>
</feature>
<dbReference type="AlphaFoldDB" id="E0I8L9"/>
<keyword evidence="9" id="KW-1185">Reference proteome</keyword>
<organism evidence="8 9">
    <name type="scientific">Paenibacillus curdlanolyticus YK9</name>
    <dbReference type="NCBI Taxonomy" id="717606"/>
    <lineage>
        <taxon>Bacteria</taxon>
        <taxon>Bacillati</taxon>
        <taxon>Bacillota</taxon>
        <taxon>Bacilli</taxon>
        <taxon>Bacillales</taxon>
        <taxon>Paenibacillaceae</taxon>
        <taxon>Paenibacillus</taxon>
    </lineage>
</organism>
<dbReference type="Gene3D" id="1.20.1250.20">
    <property type="entry name" value="MFS general substrate transporter like domains"/>
    <property type="match status" value="2"/>
</dbReference>
<feature type="transmembrane region" description="Helical" evidence="6">
    <location>
        <begin position="263"/>
        <end position="281"/>
    </location>
</feature>
<dbReference type="Proteomes" id="UP000005387">
    <property type="component" value="Unassembled WGS sequence"/>
</dbReference>
<dbReference type="PROSITE" id="PS50850">
    <property type="entry name" value="MFS"/>
    <property type="match status" value="1"/>
</dbReference>
<dbReference type="InterPro" id="IPR011701">
    <property type="entry name" value="MFS"/>
</dbReference>
<dbReference type="PANTHER" id="PTHR43791:SF100">
    <property type="entry name" value="SUGAR TRANSPORTER"/>
    <property type="match status" value="1"/>
</dbReference>
<dbReference type="GO" id="GO:0022857">
    <property type="term" value="F:transmembrane transporter activity"/>
    <property type="evidence" value="ECO:0007669"/>
    <property type="project" value="InterPro"/>
</dbReference>
<dbReference type="RefSeq" id="WP_006037980.1">
    <property type="nucleotide sequence ID" value="NZ_AEDD01000004.1"/>
</dbReference>
<evidence type="ECO:0000256" key="4">
    <source>
        <dbReference type="ARBA" id="ARBA00022989"/>
    </source>
</evidence>
<feature type="transmembrane region" description="Helical" evidence="6">
    <location>
        <begin position="344"/>
        <end position="369"/>
    </location>
</feature>
<feature type="transmembrane region" description="Helical" evidence="6">
    <location>
        <begin position="99"/>
        <end position="123"/>
    </location>
</feature>
<dbReference type="STRING" id="717606.PaecuDRAFT_1972"/>